<proteinExistence type="predicted"/>
<name>A0A9P5NVR3_GYMJU</name>
<feature type="chain" id="PRO_5040452487" description="Secreted protein" evidence="1">
    <location>
        <begin position="17"/>
        <end position="111"/>
    </location>
</feature>
<dbReference type="AlphaFoldDB" id="A0A9P5NVR3"/>
<evidence type="ECO:0000313" key="3">
    <source>
        <dbReference type="Proteomes" id="UP000724874"/>
    </source>
</evidence>
<accession>A0A9P5NVR3</accession>
<keyword evidence="3" id="KW-1185">Reference proteome</keyword>
<feature type="signal peptide" evidence="1">
    <location>
        <begin position="1"/>
        <end position="16"/>
    </location>
</feature>
<dbReference type="Proteomes" id="UP000724874">
    <property type="component" value="Unassembled WGS sequence"/>
</dbReference>
<dbReference type="EMBL" id="JADNYJ010000013">
    <property type="protein sequence ID" value="KAF8907960.1"/>
    <property type="molecule type" value="Genomic_DNA"/>
</dbReference>
<evidence type="ECO:0000313" key="2">
    <source>
        <dbReference type="EMBL" id="KAF8907960.1"/>
    </source>
</evidence>
<protein>
    <recommendedName>
        <fullName evidence="4">Secreted protein</fullName>
    </recommendedName>
</protein>
<organism evidence="2 3">
    <name type="scientific">Gymnopilus junonius</name>
    <name type="common">Spectacular rustgill mushroom</name>
    <name type="synonym">Gymnopilus spectabilis subsp. junonius</name>
    <dbReference type="NCBI Taxonomy" id="109634"/>
    <lineage>
        <taxon>Eukaryota</taxon>
        <taxon>Fungi</taxon>
        <taxon>Dikarya</taxon>
        <taxon>Basidiomycota</taxon>
        <taxon>Agaricomycotina</taxon>
        <taxon>Agaricomycetes</taxon>
        <taxon>Agaricomycetidae</taxon>
        <taxon>Agaricales</taxon>
        <taxon>Agaricineae</taxon>
        <taxon>Hymenogastraceae</taxon>
        <taxon>Gymnopilus</taxon>
    </lineage>
</organism>
<comment type="caution">
    <text evidence="2">The sequence shown here is derived from an EMBL/GenBank/DDBJ whole genome shotgun (WGS) entry which is preliminary data.</text>
</comment>
<reference evidence="2" key="1">
    <citation type="submission" date="2020-11" db="EMBL/GenBank/DDBJ databases">
        <authorList>
            <consortium name="DOE Joint Genome Institute"/>
            <person name="Ahrendt S."/>
            <person name="Riley R."/>
            <person name="Andreopoulos W."/>
            <person name="LaButti K."/>
            <person name="Pangilinan J."/>
            <person name="Ruiz-duenas F.J."/>
            <person name="Barrasa J.M."/>
            <person name="Sanchez-Garcia M."/>
            <person name="Camarero S."/>
            <person name="Miyauchi S."/>
            <person name="Serrano A."/>
            <person name="Linde D."/>
            <person name="Babiker R."/>
            <person name="Drula E."/>
            <person name="Ayuso-Fernandez I."/>
            <person name="Pacheco R."/>
            <person name="Padilla G."/>
            <person name="Ferreira P."/>
            <person name="Barriuso J."/>
            <person name="Kellner H."/>
            <person name="Castanera R."/>
            <person name="Alfaro M."/>
            <person name="Ramirez L."/>
            <person name="Pisabarro A.G."/>
            <person name="Kuo A."/>
            <person name="Tritt A."/>
            <person name="Lipzen A."/>
            <person name="He G."/>
            <person name="Yan M."/>
            <person name="Ng V."/>
            <person name="Cullen D."/>
            <person name="Martin F."/>
            <person name="Rosso M.-N."/>
            <person name="Henrissat B."/>
            <person name="Hibbett D."/>
            <person name="Martinez A.T."/>
            <person name="Grigoriev I.V."/>
        </authorList>
    </citation>
    <scope>NUCLEOTIDE SEQUENCE</scope>
    <source>
        <strain evidence="2">AH 44721</strain>
    </source>
</reference>
<sequence length="111" mass="12378">MLTRALLASTFDCVLTFFCSSAHDRLPSQAVLAPNHPERQVFNTFPLPLSRAGVSVRTRSYSLLSVDLCIPQGMEILGSFFLHGSHYVLGSSYHFEGLRNPIFDRSSCTIR</sequence>
<evidence type="ECO:0000256" key="1">
    <source>
        <dbReference type="SAM" id="SignalP"/>
    </source>
</evidence>
<keyword evidence="1" id="KW-0732">Signal</keyword>
<evidence type="ECO:0008006" key="4">
    <source>
        <dbReference type="Google" id="ProtNLM"/>
    </source>
</evidence>
<gene>
    <name evidence="2" type="ORF">CPB84DRAFT_248507</name>
</gene>